<sequence>MNQKTRILIVEDDMIIAANIGLQLTNLGYEVTGLESRGEEAVHHALENKPDMILMDIQLKGKINGIETAKTIQQYIDIPIIYLTANVDDATFIKARETHPFAFIAKPFKKLDLERTIALVEEKIKEKDQDFLSNETMVEYQGDRIFIRNQNKLIKVLLEEILYIEAERNYCKINLFNQNYLIVSPLNKLCEKLDQKNFVRVHRSFVVNFSKLDAVAESHVEIAGKLIPVGKQFKDDLHRMLNKV</sequence>
<dbReference type="Proteomes" id="UP001142175">
    <property type="component" value="Unassembled WGS sequence"/>
</dbReference>
<feature type="domain" description="Response regulatory" evidence="2">
    <location>
        <begin position="6"/>
        <end position="121"/>
    </location>
</feature>
<keyword evidence="1" id="KW-0597">Phosphoprotein</keyword>
<dbReference type="PANTHER" id="PTHR37299:SF1">
    <property type="entry name" value="STAGE 0 SPORULATION PROTEIN A HOMOLOG"/>
    <property type="match status" value="1"/>
</dbReference>
<dbReference type="PROSITE" id="PS50930">
    <property type="entry name" value="HTH_LYTTR"/>
    <property type="match status" value="1"/>
</dbReference>
<dbReference type="SMART" id="SM00448">
    <property type="entry name" value="REC"/>
    <property type="match status" value="1"/>
</dbReference>
<comment type="caution">
    <text evidence="4">The sequence shown here is derived from an EMBL/GenBank/DDBJ whole genome shotgun (WGS) entry which is preliminary data.</text>
</comment>
<name>A0A9X2P663_9BACT</name>
<dbReference type="PANTHER" id="PTHR37299">
    <property type="entry name" value="TRANSCRIPTIONAL REGULATOR-RELATED"/>
    <property type="match status" value="1"/>
</dbReference>
<feature type="domain" description="HTH LytTR-type" evidence="3">
    <location>
        <begin position="145"/>
        <end position="208"/>
    </location>
</feature>
<dbReference type="Gene3D" id="2.40.50.1020">
    <property type="entry name" value="LytTr DNA-binding domain"/>
    <property type="match status" value="1"/>
</dbReference>
<dbReference type="AlphaFoldDB" id="A0A9X2P663"/>
<dbReference type="InterPro" id="IPR007492">
    <property type="entry name" value="LytTR_DNA-bd_dom"/>
</dbReference>
<dbReference type="InterPro" id="IPR011006">
    <property type="entry name" value="CheY-like_superfamily"/>
</dbReference>
<dbReference type="GO" id="GO:0003677">
    <property type="term" value="F:DNA binding"/>
    <property type="evidence" value="ECO:0007669"/>
    <property type="project" value="InterPro"/>
</dbReference>
<dbReference type="RefSeq" id="WP_258424922.1">
    <property type="nucleotide sequence ID" value="NZ_JANAEZ010000005.1"/>
</dbReference>
<dbReference type="EMBL" id="JANSUY010000023">
    <property type="protein sequence ID" value="MCR9017079.1"/>
    <property type="molecule type" value="Genomic_DNA"/>
</dbReference>
<dbReference type="InterPro" id="IPR046947">
    <property type="entry name" value="LytR-like"/>
</dbReference>
<evidence type="ECO:0000259" key="3">
    <source>
        <dbReference type="PROSITE" id="PS50930"/>
    </source>
</evidence>
<dbReference type="Pfam" id="PF00072">
    <property type="entry name" value="Response_reg"/>
    <property type="match status" value="1"/>
</dbReference>
<reference evidence="4" key="1">
    <citation type="submission" date="2022-08" db="EMBL/GenBank/DDBJ databases">
        <authorList>
            <person name="Zhang D."/>
        </authorList>
    </citation>
    <scope>NUCLEOTIDE SEQUENCE</scope>
    <source>
        <strain evidence="4">XJ19-11</strain>
    </source>
</reference>
<dbReference type="CDD" id="cd17534">
    <property type="entry name" value="REC_DC-like"/>
    <property type="match status" value="1"/>
</dbReference>
<dbReference type="SMART" id="SM00850">
    <property type="entry name" value="LytTR"/>
    <property type="match status" value="1"/>
</dbReference>
<organism evidence="4 5">
    <name type="scientific">Aquiflexum gelatinilyticum</name>
    <dbReference type="NCBI Taxonomy" id="2961943"/>
    <lineage>
        <taxon>Bacteria</taxon>
        <taxon>Pseudomonadati</taxon>
        <taxon>Bacteroidota</taxon>
        <taxon>Cytophagia</taxon>
        <taxon>Cytophagales</taxon>
        <taxon>Cyclobacteriaceae</taxon>
        <taxon>Aquiflexum</taxon>
    </lineage>
</organism>
<dbReference type="Gene3D" id="3.40.50.2300">
    <property type="match status" value="1"/>
</dbReference>
<evidence type="ECO:0000259" key="2">
    <source>
        <dbReference type="PROSITE" id="PS50110"/>
    </source>
</evidence>
<gene>
    <name evidence="4" type="ORF">NU887_18740</name>
</gene>
<evidence type="ECO:0000256" key="1">
    <source>
        <dbReference type="PROSITE-ProRule" id="PRU00169"/>
    </source>
</evidence>
<dbReference type="GO" id="GO:0000156">
    <property type="term" value="F:phosphorelay response regulator activity"/>
    <property type="evidence" value="ECO:0007669"/>
    <property type="project" value="InterPro"/>
</dbReference>
<protein>
    <submittedName>
        <fullName evidence="4">Response regulator</fullName>
    </submittedName>
</protein>
<dbReference type="PROSITE" id="PS50110">
    <property type="entry name" value="RESPONSE_REGULATORY"/>
    <property type="match status" value="1"/>
</dbReference>
<evidence type="ECO:0000313" key="5">
    <source>
        <dbReference type="Proteomes" id="UP001142175"/>
    </source>
</evidence>
<dbReference type="InterPro" id="IPR001789">
    <property type="entry name" value="Sig_transdc_resp-reg_receiver"/>
</dbReference>
<accession>A0A9X2P663</accession>
<proteinExistence type="predicted"/>
<dbReference type="SUPFAM" id="SSF52172">
    <property type="entry name" value="CheY-like"/>
    <property type="match status" value="1"/>
</dbReference>
<dbReference type="Pfam" id="PF04397">
    <property type="entry name" value="LytTR"/>
    <property type="match status" value="1"/>
</dbReference>
<evidence type="ECO:0000313" key="4">
    <source>
        <dbReference type="EMBL" id="MCR9017079.1"/>
    </source>
</evidence>
<feature type="modified residue" description="4-aspartylphosphate" evidence="1">
    <location>
        <position position="56"/>
    </location>
</feature>
<keyword evidence="5" id="KW-1185">Reference proteome</keyword>